<feature type="transmembrane region" description="Helical" evidence="1">
    <location>
        <begin position="59"/>
        <end position="77"/>
    </location>
</feature>
<proteinExistence type="predicted"/>
<sequence length="79" mass="9330">MWFKIFSFIFILCGLFVMWFAVFGDKKVVKEFGSGIPTNFIDFILMMVYRLFPSFIRRIFLFALGLAISIGFTYTLLYL</sequence>
<evidence type="ECO:0000313" key="3">
    <source>
        <dbReference type="Proteomes" id="UP001234602"/>
    </source>
</evidence>
<gene>
    <name evidence="2" type="ORF">QUF89_07285</name>
</gene>
<accession>A0AAW7IL07</accession>
<dbReference type="EMBL" id="JAUCEY010000008">
    <property type="protein sequence ID" value="MDM5452001.1"/>
    <property type="molecule type" value="Genomic_DNA"/>
</dbReference>
<evidence type="ECO:0000256" key="1">
    <source>
        <dbReference type="SAM" id="Phobius"/>
    </source>
</evidence>
<feature type="transmembrane region" description="Helical" evidence="1">
    <location>
        <begin position="34"/>
        <end position="52"/>
    </location>
</feature>
<protein>
    <submittedName>
        <fullName evidence="2">Uncharacterized protein</fullName>
    </submittedName>
</protein>
<dbReference type="RefSeq" id="WP_125162990.1">
    <property type="nucleotide sequence ID" value="NZ_JAUCEY010000008.1"/>
</dbReference>
<comment type="caution">
    <text evidence="2">The sequence shown here is derived from an EMBL/GenBank/DDBJ whole genome shotgun (WGS) entry which is preliminary data.</text>
</comment>
<reference evidence="2" key="1">
    <citation type="submission" date="2023-06" db="EMBL/GenBank/DDBJ databases">
        <title>Comparative genomics of Bacillaceae isolates and their secondary metabolite potential.</title>
        <authorList>
            <person name="Song L."/>
            <person name="Nielsen L.J."/>
            <person name="Mohite O."/>
            <person name="Xu X."/>
            <person name="Weber T."/>
            <person name="Kovacs A.T."/>
        </authorList>
    </citation>
    <scope>NUCLEOTIDE SEQUENCE</scope>
    <source>
        <strain evidence="2">D8_B_37</strain>
    </source>
</reference>
<evidence type="ECO:0000313" key="2">
    <source>
        <dbReference type="EMBL" id="MDM5452001.1"/>
    </source>
</evidence>
<organism evidence="2 3">
    <name type="scientific">Peribacillus simplex</name>
    <dbReference type="NCBI Taxonomy" id="1478"/>
    <lineage>
        <taxon>Bacteria</taxon>
        <taxon>Bacillati</taxon>
        <taxon>Bacillota</taxon>
        <taxon>Bacilli</taxon>
        <taxon>Bacillales</taxon>
        <taxon>Bacillaceae</taxon>
        <taxon>Peribacillus</taxon>
    </lineage>
</organism>
<dbReference type="AlphaFoldDB" id="A0AAW7IL07"/>
<dbReference type="Proteomes" id="UP001234602">
    <property type="component" value="Unassembled WGS sequence"/>
</dbReference>
<keyword evidence="1" id="KW-0812">Transmembrane</keyword>
<keyword evidence="1" id="KW-0472">Membrane</keyword>
<keyword evidence="1" id="KW-1133">Transmembrane helix</keyword>
<name>A0AAW7IL07_9BACI</name>